<accession>A0ABQ3BZE3</accession>
<comment type="caution">
    <text evidence="1">The sequence shown here is derived from an EMBL/GenBank/DDBJ whole genome shotgun (WGS) entry which is preliminary data.</text>
</comment>
<protein>
    <submittedName>
        <fullName evidence="1">Uncharacterized protein</fullName>
    </submittedName>
</protein>
<dbReference type="Proteomes" id="UP000624183">
    <property type="component" value="Unassembled WGS sequence"/>
</dbReference>
<gene>
    <name evidence="1" type="ORF">GCM10010328_35280</name>
</gene>
<evidence type="ECO:0000313" key="2">
    <source>
        <dbReference type="Proteomes" id="UP000624183"/>
    </source>
</evidence>
<name>A0ABQ3BZE3_9ACTN</name>
<proteinExistence type="predicted"/>
<sequence>MAAWPGAAAIMTRLAQTVESKVARAVVTGGGGPVDSERSEHLALLVLK</sequence>
<keyword evidence="2" id="KW-1185">Reference proteome</keyword>
<dbReference type="EMBL" id="BMUW01000005">
    <property type="protein sequence ID" value="GGZ57341.1"/>
    <property type="molecule type" value="Genomic_DNA"/>
</dbReference>
<evidence type="ECO:0000313" key="1">
    <source>
        <dbReference type="EMBL" id="GGZ57341.1"/>
    </source>
</evidence>
<reference evidence="2" key="1">
    <citation type="journal article" date="2019" name="Int. J. Syst. Evol. Microbiol.">
        <title>The Global Catalogue of Microorganisms (GCM) 10K type strain sequencing project: providing services to taxonomists for standard genome sequencing and annotation.</title>
        <authorList>
            <consortium name="The Broad Institute Genomics Platform"/>
            <consortium name="The Broad Institute Genome Sequencing Center for Infectious Disease"/>
            <person name="Wu L."/>
            <person name="Ma J."/>
        </authorList>
    </citation>
    <scope>NUCLEOTIDE SEQUENCE [LARGE SCALE GENOMIC DNA]</scope>
    <source>
        <strain evidence="2">JCM 4602</strain>
    </source>
</reference>
<organism evidence="1 2">
    <name type="scientific">Streptomyces rubiginosohelvolus</name>
    <dbReference type="NCBI Taxonomy" id="67362"/>
    <lineage>
        <taxon>Bacteria</taxon>
        <taxon>Bacillati</taxon>
        <taxon>Actinomycetota</taxon>
        <taxon>Actinomycetes</taxon>
        <taxon>Kitasatosporales</taxon>
        <taxon>Streptomycetaceae</taxon>
        <taxon>Streptomyces</taxon>
    </lineage>
</organism>